<proteinExistence type="predicted"/>
<gene>
    <name evidence="1" type="ORF">SAMN05216298_3301</name>
</gene>
<dbReference type="OrthoDB" id="9793351at2"/>
<dbReference type="Gene3D" id="3.40.50.150">
    <property type="entry name" value="Vaccinia Virus protein VP39"/>
    <property type="match status" value="1"/>
</dbReference>
<evidence type="ECO:0008006" key="3">
    <source>
        <dbReference type="Google" id="ProtNLM"/>
    </source>
</evidence>
<sequence length="238" mass="26609">MSIRFEVLDSRPSPMGEISLRRRYDEEARSEVYEVKLGEEYLMSSLFPVAEIELARLGLARTPGTGLDVVVGGLGLGYTAQAALEDTRLKTLTVVEYSEAVIDWHREDLVPDTEGLAADPRVHLLRSDFFAAAMGDASFHPDEPGRRYDAVLLDIDHTPRHVLHEPHTAFYTVEGLRGVAAKLHEGGCFAMWSDDPADDDFMTTLAQVFDDVENREIWFDNPYTGGQSSNSVYLATRR</sequence>
<accession>A0A1G9IKF2</accession>
<organism evidence="1 2">
    <name type="scientific">Glycomyces sambucus</name>
    <dbReference type="NCBI Taxonomy" id="380244"/>
    <lineage>
        <taxon>Bacteria</taxon>
        <taxon>Bacillati</taxon>
        <taxon>Actinomycetota</taxon>
        <taxon>Actinomycetes</taxon>
        <taxon>Glycomycetales</taxon>
        <taxon>Glycomycetaceae</taxon>
        <taxon>Glycomyces</taxon>
    </lineage>
</organism>
<dbReference type="AlphaFoldDB" id="A0A1G9IKF2"/>
<dbReference type="Proteomes" id="UP000198662">
    <property type="component" value="Unassembled WGS sequence"/>
</dbReference>
<dbReference type="STRING" id="380244.SAMN05216298_3301"/>
<protein>
    <recommendedName>
        <fullName evidence="3">Spermidine synthase</fullName>
    </recommendedName>
</protein>
<dbReference type="RefSeq" id="WP_091051243.1">
    <property type="nucleotide sequence ID" value="NZ_FNGF01000004.1"/>
</dbReference>
<reference evidence="2" key="1">
    <citation type="submission" date="2016-10" db="EMBL/GenBank/DDBJ databases">
        <authorList>
            <person name="Varghese N."/>
            <person name="Submissions S."/>
        </authorList>
    </citation>
    <scope>NUCLEOTIDE SEQUENCE [LARGE SCALE GENOMIC DNA]</scope>
    <source>
        <strain evidence="2">CGMCC 4.3147</strain>
    </source>
</reference>
<dbReference type="InterPro" id="IPR029063">
    <property type="entry name" value="SAM-dependent_MTases_sf"/>
</dbReference>
<evidence type="ECO:0000313" key="1">
    <source>
        <dbReference type="EMBL" id="SDL25612.1"/>
    </source>
</evidence>
<dbReference type="SUPFAM" id="SSF53335">
    <property type="entry name" value="S-adenosyl-L-methionine-dependent methyltransferases"/>
    <property type="match status" value="1"/>
</dbReference>
<evidence type="ECO:0000313" key="2">
    <source>
        <dbReference type="Proteomes" id="UP000198662"/>
    </source>
</evidence>
<keyword evidence="2" id="KW-1185">Reference proteome</keyword>
<name>A0A1G9IKF2_9ACTN</name>
<dbReference type="EMBL" id="FNGF01000004">
    <property type="protein sequence ID" value="SDL25612.1"/>
    <property type="molecule type" value="Genomic_DNA"/>
</dbReference>